<organism evidence="1 2">
    <name type="scientific">Corallococcus terminator</name>
    <dbReference type="NCBI Taxonomy" id="2316733"/>
    <lineage>
        <taxon>Bacteria</taxon>
        <taxon>Pseudomonadati</taxon>
        <taxon>Myxococcota</taxon>
        <taxon>Myxococcia</taxon>
        <taxon>Myxococcales</taxon>
        <taxon>Cystobacterineae</taxon>
        <taxon>Myxococcaceae</taxon>
        <taxon>Corallococcus</taxon>
    </lineage>
</organism>
<dbReference type="AlphaFoldDB" id="A0A3A8JAL1"/>
<accession>A0A3A8JAL1</accession>
<dbReference type="Proteomes" id="UP000268094">
    <property type="component" value="Unassembled WGS sequence"/>
</dbReference>
<evidence type="ECO:0008006" key="3">
    <source>
        <dbReference type="Google" id="ProtNLM"/>
    </source>
</evidence>
<gene>
    <name evidence="1" type="ORF">D7V88_07995</name>
</gene>
<keyword evidence="2" id="KW-1185">Reference proteome</keyword>
<dbReference type="RefSeq" id="WP_120540010.1">
    <property type="nucleotide sequence ID" value="NZ_RAVZ01000036.1"/>
</dbReference>
<comment type="caution">
    <text evidence="1">The sequence shown here is derived from an EMBL/GenBank/DDBJ whole genome shotgun (WGS) entry which is preliminary data.</text>
</comment>
<dbReference type="OrthoDB" id="5482671at2"/>
<proteinExistence type="predicted"/>
<reference evidence="2" key="1">
    <citation type="submission" date="2018-09" db="EMBL/GenBank/DDBJ databases">
        <authorList>
            <person name="Livingstone P.G."/>
            <person name="Whitworth D.E."/>
        </authorList>
    </citation>
    <scope>NUCLEOTIDE SEQUENCE [LARGE SCALE GENOMIC DNA]</scope>
    <source>
        <strain evidence="2">CA054A</strain>
    </source>
</reference>
<evidence type="ECO:0000313" key="2">
    <source>
        <dbReference type="Proteomes" id="UP000268094"/>
    </source>
</evidence>
<protein>
    <recommendedName>
        <fullName evidence="3">DUF1501 domain-containing protein</fullName>
    </recommendedName>
</protein>
<sequence>MTLKHTGRLSRREMLRALSLCAAGSATLGPLLSGCRESLQTPEALEKLGRKRDLLDGKPKFLIVIGAAGGASIVDSFLAVRQSECANAGALNTFPDAQVQSVAGSPFRAVKYSNSRLGSIPIPVDTDQLAFVKKHMNDMLVATSVGTSVNHNIAQKRSLTGNAAWRGRTLQEAVALQWGASMPLPNVNMGTGGYSERGTDGDLPLACFGETVVNPSLWPLGLDGSRGIANAPSKDVIALARSTRNALDERSIFGRTFQDSPALKRWHEQRSVQQPKLEGMDLITRLNILPNAPPQIPLAQYGLDSSPDGARLRAAFPAFFTDPVEGQAALAFLLLKYRVSVSVTLGPDFNVAVGGPNGIANPPLAFDISHNDHRGGQAFMWARILGAVDSLIGLLKSEPFDAATGESMWDRTMIYVATDFGRTRPRPTHATEFGSGHDLNNGFLLLSPMVKGNTVLGGMDPNTTLTYGFDARTGQAQPGKVTSNEPDIFSGVLTAMGADLGGSGLPDASAFKRA</sequence>
<name>A0A3A8JAL1_9BACT</name>
<dbReference type="EMBL" id="RAVZ01000036">
    <property type="protein sequence ID" value="RKG91926.1"/>
    <property type="molecule type" value="Genomic_DNA"/>
</dbReference>
<evidence type="ECO:0000313" key="1">
    <source>
        <dbReference type="EMBL" id="RKG91926.1"/>
    </source>
</evidence>
<dbReference type="PROSITE" id="PS51257">
    <property type="entry name" value="PROKAR_LIPOPROTEIN"/>
    <property type="match status" value="1"/>
</dbReference>